<reference evidence="5" key="1">
    <citation type="submission" date="2018-12" db="EMBL/GenBank/DDBJ databases">
        <title>The complete genome of Metarhizium rileyi, a key fungal pathogen of Lepidoptera.</title>
        <authorList>
            <person name="Binneck E."/>
            <person name="Lastra C.C.L."/>
            <person name="Sosa-Gomez D.R."/>
        </authorList>
    </citation>
    <scope>NUCLEOTIDE SEQUENCE [LARGE SCALE GENOMIC DNA]</scope>
    <source>
        <strain evidence="5">Cep018-CH2</strain>
    </source>
</reference>
<keyword evidence="2" id="KW-1133">Transmembrane helix</keyword>
<dbReference type="InterPro" id="IPR000560">
    <property type="entry name" value="His_Pase_clade-2"/>
</dbReference>
<evidence type="ECO:0000256" key="2">
    <source>
        <dbReference type="SAM" id="Phobius"/>
    </source>
</evidence>
<dbReference type="InterPro" id="IPR050645">
    <property type="entry name" value="Histidine_acid_phosphatase"/>
</dbReference>
<name>A0A5C6GGR4_METRR</name>
<dbReference type="SUPFAM" id="SSF53254">
    <property type="entry name" value="Phosphoglycerate mutase-like"/>
    <property type="match status" value="1"/>
</dbReference>
<dbReference type="AlphaFoldDB" id="A0A5C6GGR4"/>
<evidence type="ECO:0000256" key="1">
    <source>
        <dbReference type="ARBA" id="ARBA00005375"/>
    </source>
</evidence>
<proteinExistence type="inferred from homology"/>
<dbReference type="GO" id="GO:0016791">
    <property type="term" value="F:phosphatase activity"/>
    <property type="evidence" value="ECO:0007669"/>
    <property type="project" value="TreeGrafter"/>
</dbReference>
<evidence type="ECO:0000313" key="5">
    <source>
        <dbReference type="Proteomes" id="UP000317257"/>
    </source>
</evidence>
<dbReference type="Gene3D" id="3.40.50.1240">
    <property type="entry name" value="Phosphoglycerate mutase-like"/>
    <property type="match status" value="1"/>
</dbReference>
<dbReference type="PANTHER" id="PTHR11567:SF142">
    <property type="entry name" value="PHOSPHOGLYCERATE MUTASE-LIKE PROTEIN"/>
    <property type="match status" value="1"/>
</dbReference>
<keyword evidence="2" id="KW-0812">Transmembrane</keyword>
<dbReference type="Proteomes" id="UP000317257">
    <property type="component" value="Unassembled WGS sequence"/>
</dbReference>
<gene>
    <name evidence="4" type="ORF">ED733_008313</name>
</gene>
<evidence type="ECO:0008006" key="6">
    <source>
        <dbReference type="Google" id="ProtNLM"/>
    </source>
</evidence>
<dbReference type="EMBL" id="SBHS01000004">
    <property type="protein sequence ID" value="TWU77125.1"/>
    <property type="molecule type" value="Genomic_DNA"/>
</dbReference>
<dbReference type="Pfam" id="PF00328">
    <property type="entry name" value="His_Phos_2"/>
    <property type="match status" value="1"/>
</dbReference>
<dbReference type="InterPro" id="IPR029033">
    <property type="entry name" value="His_PPase_superfam"/>
</dbReference>
<keyword evidence="3" id="KW-0732">Signal</keyword>
<accession>A0A5C6GGR4</accession>
<sequence>MHSKLIVALSAAATSLVSAADERVLGVYLFHRHGDRTAKAWAPVNLTALGAEEVYSSGSFYRKRYVQSDAPARISGLSSNKPVLSQLAVTAPQDAVLYNSALTFLQGLYPPIGQSETLANGTKVEGPLGGYQYIPVNAIRDAATANKAETQGWLQGASSCDLGVKSSNAYFTSSEYQKTYDESLDLYQSILPVINTTYTEDAANFKNGFTIWDYINVAKVHNSSIASGHLINDQTFERLFNLASIHEWNLAYNVSEPVRAIAGAVLAGQILDSLQAVVDGTKGVANFHAQFGAYGTFMAFFGLAQLPKASQDFYGIVEYASSMAFELFTTSTVAKPSADEINVRFLFANGTAANNEPKAFPLFGQDKTALSWKDFKSGMRKFAIADGKHWCTLCGNTSGNCAANSATGGNAPSTQSKASSDNGISKPVAGVIGALVTLVVILGIQAAVISFGDLRLVKKSTLARANSGPETAGIKGQ</sequence>
<keyword evidence="2" id="KW-0472">Membrane</keyword>
<organism evidence="4 5">
    <name type="scientific">Metarhizium rileyi (strain RCEF 4871)</name>
    <name type="common">Nomuraea rileyi</name>
    <dbReference type="NCBI Taxonomy" id="1649241"/>
    <lineage>
        <taxon>Eukaryota</taxon>
        <taxon>Fungi</taxon>
        <taxon>Dikarya</taxon>
        <taxon>Ascomycota</taxon>
        <taxon>Pezizomycotina</taxon>
        <taxon>Sordariomycetes</taxon>
        <taxon>Hypocreomycetidae</taxon>
        <taxon>Hypocreales</taxon>
        <taxon>Clavicipitaceae</taxon>
        <taxon>Metarhizium</taxon>
    </lineage>
</organism>
<feature type="signal peptide" evidence="3">
    <location>
        <begin position="1"/>
        <end position="19"/>
    </location>
</feature>
<evidence type="ECO:0000313" key="4">
    <source>
        <dbReference type="EMBL" id="TWU77125.1"/>
    </source>
</evidence>
<comment type="similarity">
    <text evidence="1">Belongs to the histidine acid phosphatase family.</text>
</comment>
<protein>
    <recommendedName>
        <fullName evidence="6">Histidine phosphatase superfamily, clade-2</fullName>
    </recommendedName>
</protein>
<feature type="transmembrane region" description="Helical" evidence="2">
    <location>
        <begin position="428"/>
        <end position="451"/>
    </location>
</feature>
<feature type="chain" id="PRO_5022695264" description="Histidine phosphatase superfamily, clade-2" evidence="3">
    <location>
        <begin position="20"/>
        <end position="477"/>
    </location>
</feature>
<comment type="caution">
    <text evidence="4">The sequence shown here is derived from an EMBL/GenBank/DDBJ whole genome shotgun (WGS) entry which is preliminary data.</text>
</comment>
<evidence type="ECO:0000256" key="3">
    <source>
        <dbReference type="SAM" id="SignalP"/>
    </source>
</evidence>
<dbReference type="PANTHER" id="PTHR11567">
    <property type="entry name" value="ACID PHOSPHATASE-RELATED"/>
    <property type="match status" value="1"/>
</dbReference>